<feature type="chain" id="PRO_5034592665" description="DUF7728 domain-containing protein" evidence="3">
    <location>
        <begin position="19"/>
        <end position="373"/>
    </location>
</feature>
<evidence type="ECO:0000259" key="4">
    <source>
        <dbReference type="Pfam" id="PF24854"/>
    </source>
</evidence>
<keyword evidence="6" id="KW-1185">Reference proteome</keyword>
<sequence>MHFAQLGAVAALASLSQGFLIPPEISSADTDIIKTLPFEDAVGMEGRVMEINCPGCPVMTNFDGKTSSVQAESILQLNFSLSHQNGADQLLLNGLQIYPIDPTSQSFMEPLTASQMIKTSDDTWQYASNPKLGYSLGISRKASSPQDQLDLVAVHLEIVEVADKFIKGLPAIDLQLLETPSGKLMLGNSGITAPASLSNPTDDDRECTTLLCKWRAIVADRLAALKKGCGSKRPTPEVRPVFVPKPHHNKHPHNKHPGHGRPRPHGSHRPWRHHHRHGSLARFIRGIVFHVLVPVLIGVMVGITASLIGMVVGHIVVFTWRMLFRRGQNKTKYAEVKQEEADEESEDESKGFLEAQGPPPQYEDAVVEKKEVE</sequence>
<keyword evidence="2" id="KW-0472">Membrane</keyword>
<reference evidence="5" key="1">
    <citation type="submission" date="2021-02" db="EMBL/GenBank/DDBJ databases">
        <title>Genome sequence Cadophora malorum strain M34.</title>
        <authorList>
            <person name="Stefanovic E."/>
            <person name="Vu D."/>
            <person name="Scully C."/>
            <person name="Dijksterhuis J."/>
            <person name="Roader J."/>
            <person name="Houbraken J."/>
        </authorList>
    </citation>
    <scope>NUCLEOTIDE SEQUENCE</scope>
    <source>
        <strain evidence="5">M34</strain>
    </source>
</reference>
<gene>
    <name evidence="5" type="ORF">IFR04_009043</name>
</gene>
<feature type="compositionally biased region" description="Basic residues" evidence="1">
    <location>
        <begin position="245"/>
        <end position="274"/>
    </location>
</feature>
<feature type="region of interest" description="Disordered" evidence="1">
    <location>
        <begin position="236"/>
        <end position="274"/>
    </location>
</feature>
<keyword evidence="3" id="KW-0732">Signal</keyword>
<protein>
    <recommendedName>
        <fullName evidence="4">DUF7728 domain-containing protein</fullName>
    </recommendedName>
</protein>
<dbReference type="Proteomes" id="UP000664132">
    <property type="component" value="Unassembled WGS sequence"/>
</dbReference>
<dbReference type="AlphaFoldDB" id="A0A8H7W5G2"/>
<feature type="signal peptide" evidence="3">
    <location>
        <begin position="1"/>
        <end position="18"/>
    </location>
</feature>
<evidence type="ECO:0000256" key="2">
    <source>
        <dbReference type="SAM" id="Phobius"/>
    </source>
</evidence>
<comment type="caution">
    <text evidence="5">The sequence shown here is derived from an EMBL/GenBank/DDBJ whole genome shotgun (WGS) entry which is preliminary data.</text>
</comment>
<feature type="transmembrane region" description="Helical" evidence="2">
    <location>
        <begin position="287"/>
        <end position="320"/>
    </location>
</feature>
<dbReference type="OrthoDB" id="5409353at2759"/>
<evidence type="ECO:0000256" key="1">
    <source>
        <dbReference type="SAM" id="MobiDB-lite"/>
    </source>
</evidence>
<dbReference type="EMBL" id="JAFJYH010000144">
    <property type="protein sequence ID" value="KAG4417835.1"/>
    <property type="molecule type" value="Genomic_DNA"/>
</dbReference>
<proteinExistence type="predicted"/>
<evidence type="ECO:0000313" key="6">
    <source>
        <dbReference type="Proteomes" id="UP000664132"/>
    </source>
</evidence>
<accession>A0A8H7W5G2</accession>
<feature type="domain" description="DUF7728" evidence="4">
    <location>
        <begin position="45"/>
        <end position="194"/>
    </location>
</feature>
<keyword evidence="2" id="KW-0812">Transmembrane</keyword>
<dbReference type="PANTHER" id="PTHR40622:SF1">
    <property type="match status" value="1"/>
</dbReference>
<name>A0A8H7W5G2_9HELO</name>
<dbReference type="PANTHER" id="PTHR40622">
    <property type="match status" value="1"/>
</dbReference>
<dbReference type="InterPro" id="IPR056145">
    <property type="entry name" value="DUF7728"/>
</dbReference>
<organism evidence="5 6">
    <name type="scientific">Cadophora malorum</name>
    <dbReference type="NCBI Taxonomy" id="108018"/>
    <lineage>
        <taxon>Eukaryota</taxon>
        <taxon>Fungi</taxon>
        <taxon>Dikarya</taxon>
        <taxon>Ascomycota</taxon>
        <taxon>Pezizomycotina</taxon>
        <taxon>Leotiomycetes</taxon>
        <taxon>Helotiales</taxon>
        <taxon>Ploettnerulaceae</taxon>
        <taxon>Cadophora</taxon>
    </lineage>
</organism>
<feature type="region of interest" description="Disordered" evidence="1">
    <location>
        <begin position="330"/>
        <end position="373"/>
    </location>
</feature>
<evidence type="ECO:0000256" key="3">
    <source>
        <dbReference type="SAM" id="SignalP"/>
    </source>
</evidence>
<evidence type="ECO:0000313" key="5">
    <source>
        <dbReference type="EMBL" id="KAG4417835.1"/>
    </source>
</evidence>
<dbReference type="Pfam" id="PF24854">
    <property type="entry name" value="DUF7728"/>
    <property type="match status" value="1"/>
</dbReference>
<keyword evidence="2" id="KW-1133">Transmembrane helix</keyword>